<dbReference type="AlphaFoldDB" id="A0A1Q3BRA2"/>
<dbReference type="STRING" id="3775.A0A1Q3BRA2"/>
<name>A0A1Q3BRA2_CEPFO</name>
<comment type="caution">
    <text evidence="2">The sequence shown here is derived from an EMBL/GenBank/DDBJ whole genome shotgun (WGS) entry which is preliminary data.</text>
</comment>
<dbReference type="OrthoDB" id="587249at2759"/>
<dbReference type="EMBL" id="BDDD01000822">
    <property type="protein sequence ID" value="GAV70547.1"/>
    <property type="molecule type" value="Genomic_DNA"/>
</dbReference>
<keyword evidence="3" id="KW-1185">Reference proteome</keyword>
<dbReference type="Pfam" id="PF03330">
    <property type="entry name" value="DPBB_1"/>
    <property type="match status" value="1"/>
</dbReference>
<evidence type="ECO:0000259" key="1">
    <source>
        <dbReference type="PROSITE" id="PS50842"/>
    </source>
</evidence>
<dbReference type="InterPro" id="IPR009009">
    <property type="entry name" value="RlpA-like_DPBB"/>
</dbReference>
<dbReference type="InterPro" id="IPR007112">
    <property type="entry name" value="Expansin/allergen_DPBB_dom"/>
</dbReference>
<evidence type="ECO:0000313" key="2">
    <source>
        <dbReference type="EMBL" id="GAV70547.1"/>
    </source>
</evidence>
<gene>
    <name evidence="2" type="ORF">CFOL_v3_14045</name>
</gene>
<dbReference type="InParanoid" id="A0A1Q3BRA2"/>
<evidence type="ECO:0000313" key="3">
    <source>
        <dbReference type="Proteomes" id="UP000187406"/>
    </source>
</evidence>
<proteinExistence type="predicted"/>
<dbReference type="PROSITE" id="PS50842">
    <property type="entry name" value="EXPANSIN_EG45"/>
    <property type="match status" value="1"/>
</dbReference>
<reference evidence="3" key="1">
    <citation type="submission" date="2016-04" db="EMBL/GenBank/DDBJ databases">
        <title>Cephalotus genome sequencing.</title>
        <authorList>
            <person name="Fukushima K."/>
            <person name="Hasebe M."/>
            <person name="Fang X."/>
        </authorList>
    </citation>
    <scope>NUCLEOTIDE SEQUENCE [LARGE SCALE GENOMIC DNA]</scope>
    <source>
        <strain evidence="3">cv. St1</strain>
    </source>
</reference>
<dbReference type="Proteomes" id="UP000187406">
    <property type="component" value="Unassembled WGS sequence"/>
</dbReference>
<dbReference type="CDD" id="cd22269">
    <property type="entry name" value="DPBB_EG45-like"/>
    <property type="match status" value="1"/>
</dbReference>
<protein>
    <submittedName>
        <fullName evidence="2">DPBB_1 domain-containing protein</fullName>
    </submittedName>
</protein>
<feature type="non-terminal residue" evidence="2">
    <location>
        <position position="1"/>
    </location>
</feature>
<dbReference type="InterPro" id="IPR036908">
    <property type="entry name" value="RlpA-like_sf"/>
</dbReference>
<sequence length="127" mass="13291">LLVARMLFLPANGDVGTAAHYNPPYIPTACNGNDPSQFPSNNMFAAAGNGIWDNGAACGRLYRVSCISAVVPGTCIKGKIIPVRIVDRAQTSASRPSRDGSTMVLSTAAFGTIANPSATFVNIDFQE</sequence>
<dbReference type="SUPFAM" id="SSF50685">
    <property type="entry name" value="Barwin-like endoglucanases"/>
    <property type="match status" value="1"/>
</dbReference>
<organism evidence="2 3">
    <name type="scientific">Cephalotus follicularis</name>
    <name type="common">Albany pitcher plant</name>
    <dbReference type="NCBI Taxonomy" id="3775"/>
    <lineage>
        <taxon>Eukaryota</taxon>
        <taxon>Viridiplantae</taxon>
        <taxon>Streptophyta</taxon>
        <taxon>Embryophyta</taxon>
        <taxon>Tracheophyta</taxon>
        <taxon>Spermatophyta</taxon>
        <taxon>Magnoliopsida</taxon>
        <taxon>eudicotyledons</taxon>
        <taxon>Gunneridae</taxon>
        <taxon>Pentapetalae</taxon>
        <taxon>rosids</taxon>
        <taxon>fabids</taxon>
        <taxon>Oxalidales</taxon>
        <taxon>Cephalotaceae</taxon>
        <taxon>Cephalotus</taxon>
    </lineage>
</organism>
<dbReference type="Gene3D" id="2.40.40.10">
    <property type="entry name" value="RlpA-like domain"/>
    <property type="match status" value="1"/>
</dbReference>
<accession>A0A1Q3BRA2</accession>
<dbReference type="PANTHER" id="PTHR47480">
    <property type="entry name" value="EG45-LIKE DOMAIN CONTAINING PROTEIN"/>
    <property type="match status" value="1"/>
</dbReference>
<feature type="non-terminal residue" evidence="2">
    <location>
        <position position="127"/>
    </location>
</feature>
<dbReference type="PANTHER" id="PTHR47480:SF1">
    <property type="entry name" value="EG45-LIKE DOMAIN CONTAINING PROTEIN 1"/>
    <property type="match status" value="1"/>
</dbReference>
<feature type="domain" description="Expansin-like EG45" evidence="1">
    <location>
        <begin position="27"/>
        <end position="127"/>
    </location>
</feature>